<comment type="caution">
    <text evidence="1">The sequence shown here is derived from an EMBL/GenBank/DDBJ whole genome shotgun (WGS) entry which is preliminary data.</text>
</comment>
<organism evidence="1 2">
    <name type="scientific">Microvirga vignae</name>
    <dbReference type="NCBI Taxonomy" id="1225564"/>
    <lineage>
        <taxon>Bacteria</taxon>
        <taxon>Pseudomonadati</taxon>
        <taxon>Pseudomonadota</taxon>
        <taxon>Alphaproteobacteria</taxon>
        <taxon>Hyphomicrobiales</taxon>
        <taxon>Methylobacteriaceae</taxon>
        <taxon>Microvirga</taxon>
    </lineage>
</organism>
<accession>A0A0H1RAG1</accession>
<evidence type="ECO:0000313" key="1">
    <source>
        <dbReference type="EMBL" id="KLK89582.1"/>
    </source>
</evidence>
<dbReference type="Proteomes" id="UP000035489">
    <property type="component" value="Unassembled WGS sequence"/>
</dbReference>
<dbReference type="RefSeq" id="WP_047192815.1">
    <property type="nucleotide sequence ID" value="NZ_LCYG01000137.1"/>
</dbReference>
<evidence type="ECO:0000313" key="2">
    <source>
        <dbReference type="Proteomes" id="UP000035489"/>
    </source>
</evidence>
<reference evidence="1 2" key="1">
    <citation type="submission" date="2015-05" db="EMBL/GenBank/DDBJ databases">
        <title>Draft genome sequence of Microvirga vignae strain BR3299, a novel nitrogen fixing bacteria isolated from Brazil semi-aired region.</title>
        <authorList>
            <person name="Zilli J.E."/>
            <person name="Passos S.R."/>
            <person name="Leite J."/>
            <person name="Baldani J.I."/>
            <person name="Xavier G.R."/>
            <person name="Rumjaneck N.G."/>
            <person name="Simoes-Araujo J.L."/>
        </authorList>
    </citation>
    <scope>NUCLEOTIDE SEQUENCE [LARGE SCALE GENOMIC DNA]</scope>
    <source>
        <strain evidence="1 2">BR3299</strain>
    </source>
</reference>
<proteinExistence type="predicted"/>
<dbReference type="PATRIC" id="fig|1225564.3.peg.916"/>
<protein>
    <submittedName>
        <fullName evidence="1">Uncharacterized protein</fullName>
    </submittedName>
</protein>
<dbReference type="AlphaFoldDB" id="A0A0H1RAG1"/>
<sequence length="98" mass="11099">MPRTLSQNPDDPFDGLLLPMNAWKALEDAHITNLKQLKILAPVIQTIRGIDPETAQVIKDRLDRLAARRTVRVRLIFPKKPNRTTDCRRAGGSRCSRA</sequence>
<dbReference type="OrthoDB" id="8020693at2"/>
<dbReference type="EMBL" id="LCYG01000137">
    <property type="protein sequence ID" value="KLK89582.1"/>
    <property type="molecule type" value="Genomic_DNA"/>
</dbReference>
<keyword evidence="2" id="KW-1185">Reference proteome</keyword>
<gene>
    <name evidence="1" type="ORF">AA309_30655</name>
</gene>
<name>A0A0H1RAG1_9HYPH</name>
<dbReference type="STRING" id="1225564.AA309_30655"/>